<dbReference type="AlphaFoldDB" id="A0A6A6REY0"/>
<evidence type="ECO:0000313" key="2">
    <source>
        <dbReference type="EMBL" id="KAF2503024.1"/>
    </source>
</evidence>
<name>A0A6A6REY0_9PEZI</name>
<accession>A0A6A6REY0</accession>
<keyword evidence="1" id="KW-1133">Transmembrane helix</keyword>
<dbReference type="EMBL" id="MU004181">
    <property type="protein sequence ID" value="KAF2503024.1"/>
    <property type="molecule type" value="Genomic_DNA"/>
</dbReference>
<dbReference type="OrthoDB" id="9992270at2759"/>
<protein>
    <recommendedName>
        <fullName evidence="4">Mitochondrial phosphate carrier protein</fullName>
    </recommendedName>
</protein>
<sequence>MRITRGFSFTNFAIASSALAFQVFVLYPWHQRLDDDFTELKAEHLRYAKEGEDRRLQELKGIRGELEALRKKGSWWS</sequence>
<evidence type="ECO:0000313" key="3">
    <source>
        <dbReference type="Proteomes" id="UP000799750"/>
    </source>
</evidence>
<dbReference type="Proteomes" id="UP000799750">
    <property type="component" value="Unassembled WGS sequence"/>
</dbReference>
<dbReference type="PANTHER" id="PTHR40135">
    <property type="entry name" value="MITOCHONDRIAL PHOSPHATE CARRIER PROTEIN"/>
    <property type="match status" value="1"/>
</dbReference>
<keyword evidence="1" id="KW-0472">Membrane</keyword>
<keyword evidence="3" id="KW-1185">Reference proteome</keyword>
<evidence type="ECO:0000256" key="1">
    <source>
        <dbReference type="SAM" id="Phobius"/>
    </source>
</evidence>
<keyword evidence="1" id="KW-0812">Transmembrane</keyword>
<evidence type="ECO:0008006" key="4">
    <source>
        <dbReference type="Google" id="ProtNLM"/>
    </source>
</evidence>
<gene>
    <name evidence="2" type="ORF">BU16DRAFT_26890</name>
</gene>
<reference evidence="2" key="1">
    <citation type="journal article" date="2020" name="Stud. Mycol.">
        <title>101 Dothideomycetes genomes: a test case for predicting lifestyles and emergence of pathogens.</title>
        <authorList>
            <person name="Haridas S."/>
            <person name="Albert R."/>
            <person name="Binder M."/>
            <person name="Bloem J."/>
            <person name="Labutti K."/>
            <person name="Salamov A."/>
            <person name="Andreopoulos B."/>
            <person name="Baker S."/>
            <person name="Barry K."/>
            <person name="Bills G."/>
            <person name="Bluhm B."/>
            <person name="Cannon C."/>
            <person name="Castanera R."/>
            <person name="Culley D."/>
            <person name="Daum C."/>
            <person name="Ezra D."/>
            <person name="Gonzalez J."/>
            <person name="Henrissat B."/>
            <person name="Kuo A."/>
            <person name="Liang C."/>
            <person name="Lipzen A."/>
            <person name="Lutzoni F."/>
            <person name="Magnuson J."/>
            <person name="Mondo S."/>
            <person name="Nolan M."/>
            <person name="Ohm R."/>
            <person name="Pangilinan J."/>
            <person name="Park H.-J."/>
            <person name="Ramirez L."/>
            <person name="Alfaro M."/>
            <person name="Sun H."/>
            <person name="Tritt A."/>
            <person name="Yoshinaga Y."/>
            <person name="Zwiers L.-H."/>
            <person name="Turgeon B."/>
            <person name="Goodwin S."/>
            <person name="Spatafora J."/>
            <person name="Crous P."/>
            <person name="Grigoriev I."/>
        </authorList>
    </citation>
    <scope>NUCLEOTIDE SEQUENCE</scope>
    <source>
        <strain evidence="2">CBS 269.34</strain>
    </source>
</reference>
<dbReference type="PANTHER" id="PTHR40135:SF1">
    <property type="entry name" value="MITOCHONDRIAL PHOSPHATE CARRIER PROTEIN"/>
    <property type="match status" value="1"/>
</dbReference>
<feature type="transmembrane region" description="Helical" evidence="1">
    <location>
        <begin position="12"/>
        <end position="30"/>
    </location>
</feature>
<organism evidence="2 3">
    <name type="scientific">Lophium mytilinum</name>
    <dbReference type="NCBI Taxonomy" id="390894"/>
    <lineage>
        <taxon>Eukaryota</taxon>
        <taxon>Fungi</taxon>
        <taxon>Dikarya</taxon>
        <taxon>Ascomycota</taxon>
        <taxon>Pezizomycotina</taxon>
        <taxon>Dothideomycetes</taxon>
        <taxon>Pleosporomycetidae</taxon>
        <taxon>Mytilinidiales</taxon>
        <taxon>Mytilinidiaceae</taxon>
        <taxon>Lophium</taxon>
    </lineage>
</organism>
<proteinExistence type="predicted"/>